<name>A0A0L0DV73_THETB</name>
<dbReference type="PROSITE" id="PS50250">
    <property type="entry name" value="PCI"/>
    <property type="match status" value="1"/>
</dbReference>
<organism evidence="5 6">
    <name type="scientific">Thecamonas trahens ATCC 50062</name>
    <dbReference type="NCBI Taxonomy" id="461836"/>
    <lineage>
        <taxon>Eukaryota</taxon>
        <taxon>Apusozoa</taxon>
        <taxon>Apusomonadida</taxon>
        <taxon>Apusomonadidae</taxon>
        <taxon>Thecamonas</taxon>
    </lineage>
</organism>
<evidence type="ECO:0000259" key="4">
    <source>
        <dbReference type="PROSITE" id="PS50250"/>
    </source>
</evidence>
<dbReference type="GeneID" id="25561721"/>
<evidence type="ECO:0000313" key="5">
    <source>
        <dbReference type="EMBL" id="KNC55996.1"/>
    </source>
</evidence>
<feature type="domain" description="PCI" evidence="4">
    <location>
        <begin position="1"/>
        <end position="162"/>
    </location>
</feature>
<dbReference type="GO" id="GO:0008180">
    <property type="term" value="C:COP9 signalosome"/>
    <property type="evidence" value="ECO:0007669"/>
    <property type="project" value="UniProtKB-KW"/>
</dbReference>
<proteinExistence type="inferred from homology"/>
<dbReference type="Pfam" id="PF01399">
    <property type="entry name" value="PCI"/>
    <property type="match status" value="1"/>
</dbReference>
<dbReference type="eggNOG" id="KOG3250">
    <property type="taxonomic scope" value="Eukaryota"/>
</dbReference>
<dbReference type="EMBL" id="GL349440">
    <property type="protein sequence ID" value="KNC55996.1"/>
    <property type="molecule type" value="Genomic_DNA"/>
</dbReference>
<keyword evidence="6" id="KW-1185">Reference proteome</keyword>
<gene>
    <name evidence="5" type="ORF">AMSG_02009</name>
</gene>
<dbReference type="PANTHER" id="PTHR15350">
    <property type="entry name" value="COP9 SIGNALOSOME COMPLEX SUBUNIT 7/DENDRITIC CELL PROTEIN GA17"/>
    <property type="match status" value="1"/>
</dbReference>
<accession>A0A0L0DV73</accession>
<comment type="similarity">
    <text evidence="1">Belongs to the CSN7/EIF3M family. CSN7 subfamily.</text>
</comment>
<dbReference type="STRING" id="461836.A0A0L0DV73"/>
<dbReference type="InterPro" id="IPR000717">
    <property type="entry name" value="PCI_dom"/>
</dbReference>
<evidence type="ECO:0000256" key="2">
    <source>
        <dbReference type="ARBA" id="ARBA00022790"/>
    </source>
</evidence>
<dbReference type="AlphaFoldDB" id="A0A0L0DV73"/>
<dbReference type="OrthoDB" id="10265275at2759"/>
<dbReference type="Pfam" id="PF22061">
    <property type="entry name" value="CSN7_HB_subdom"/>
    <property type="match status" value="1"/>
</dbReference>
<evidence type="ECO:0000313" key="6">
    <source>
        <dbReference type="Proteomes" id="UP000054408"/>
    </source>
</evidence>
<dbReference type="SMART" id="SM00088">
    <property type="entry name" value="PINT"/>
    <property type="match status" value="1"/>
</dbReference>
<reference evidence="5 6" key="1">
    <citation type="submission" date="2010-05" db="EMBL/GenBank/DDBJ databases">
        <title>The Genome Sequence of Thecamonas trahens ATCC 50062.</title>
        <authorList>
            <consortium name="The Broad Institute Genome Sequencing Platform"/>
            <person name="Russ C."/>
            <person name="Cuomo C."/>
            <person name="Shea T."/>
            <person name="Young S.K."/>
            <person name="Zeng Q."/>
            <person name="Koehrsen M."/>
            <person name="Haas B."/>
            <person name="Borodovsky M."/>
            <person name="Guigo R."/>
            <person name="Alvarado L."/>
            <person name="Berlin A."/>
            <person name="Bochicchio J."/>
            <person name="Borenstein D."/>
            <person name="Chapman S."/>
            <person name="Chen Z."/>
            <person name="Freedman E."/>
            <person name="Gellesch M."/>
            <person name="Goldberg J."/>
            <person name="Griggs A."/>
            <person name="Gujja S."/>
            <person name="Heilman E."/>
            <person name="Heiman D."/>
            <person name="Hepburn T."/>
            <person name="Howarth C."/>
            <person name="Jen D."/>
            <person name="Larson L."/>
            <person name="Mehta T."/>
            <person name="Park D."/>
            <person name="Pearson M."/>
            <person name="Roberts A."/>
            <person name="Saif S."/>
            <person name="Shenoy N."/>
            <person name="Sisk P."/>
            <person name="Stolte C."/>
            <person name="Sykes S."/>
            <person name="Thomson T."/>
            <person name="Walk T."/>
            <person name="White J."/>
            <person name="Yandava C."/>
            <person name="Burger G."/>
            <person name="Gray M.W."/>
            <person name="Holland P.W.H."/>
            <person name="King N."/>
            <person name="Lang F.B.F."/>
            <person name="Roger A.J."/>
            <person name="Ruiz-Trillo I."/>
            <person name="Lander E."/>
            <person name="Nusbaum C."/>
        </authorList>
    </citation>
    <scope>NUCLEOTIDE SEQUENCE [LARGE SCALE GENOMIC DNA]</scope>
    <source>
        <strain evidence="5 6">ATCC 50062</strain>
    </source>
</reference>
<protein>
    <submittedName>
        <fullName evidence="5">COP9 signalosome complex subunit 7a</fullName>
    </submittedName>
</protein>
<evidence type="ECO:0000256" key="1">
    <source>
        <dbReference type="ARBA" id="ARBA00008482"/>
    </source>
</evidence>
<keyword evidence="2" id="KW-0736">Signalosome</keyword>
<dbReference type="InterPro" id="IPR045237">
    <property type="entry name" value="COPS7/eIF3m"/>
</dbReference>
<dbReference type="RefSeq" id="XP_013761042.1">
    <property type="nucleotide sequence ID" value="XM_013905588.1"/>
</dbReference>
<dbReference type="PANTHER" id="PTHR15350:SF5">
    <property type="entry name" value="COP9 SIGNALOSOME COMPLEX SUBUNIT 7"/>
    <property type="match status" value="1"/>
</dbReference>
<feature type="region of interest" description="Disordered" evidence="3">
    <location>
        <begin position="232"/>
        <end position="262"/>
    </location>
</feature>
<dbReference type="Proteomes" id="UP000054408">
    <property type="component" value="Unassembled WGS sequence"/>
</dbReference>
<evidence type="ECO:0000256" key="3">
    <source>
        <dbReference type="SAM" id="MobiDB-lite"/>
    </source>
</evidence>
<sequence length="262" mass="28995">MSSVLERTSGDKLEVYTLQAKKATPRMVRDLVTKALDDAEVFVFGELLALPSVQALEETEHKPYLDLLHIFAYGNLTQYRTSADELSLPQLSEAQLRKLRQLTLVSLAAASPTITYDDIKAALEMTETRAMEDLIIECIYASLLVGKFDQANSVLVIEACMGRDMRPAELPETIGHLEAWIARANVVLGDLSVAATTAADQTAAAEVLAAEVSQEHDERKHHMELSIEHEVQALAGKEGSEQGRRQRRRLAPSAMPHPSHRR</sequence>
<dbReference type="OMA" id="GTYKQFR"/>